<dbReference type="SUPFAM" id="SSF54427">
    <property type="entry name" value="NTF2-like"/>
    <property type="match status" value="1"/>
</dbReference>
<keyword evidence="4" id="KW-1185">Reference proteome</keyword>
<dbReference type="Proteomes" id="UP000092213">
    <property type="component" value="Chromosome"/>
</dbReference>
<evidence type="ECO:0000313" key="4">
    <source>
        <dbReference type="Proteomes" id="UP000091897"/>
    </source>
</evidence>
<dbReference type="KEGG" id="bbro:BAU06_03505"/>
<organism evidence="3 5">
    <name type="scientific">Bordetella bronchialis</name>
    <dbReference type="NCBI Taxonomy" id="463025"/>
    <lineage>
        <taxon>Bacteria</taxon>
        <taxon>Pseudomonadati</taxon>
        <taxon>Pseudomonadota</taxon>
        <taxon>Betaproteobacteria</taxon>
        <taxon>Burkholderiales</taxon>
        <taxon>Alcaligenaceae</taxon>
        <taxon>Bordetella</taxon>
    </lineage>
</organism>
<dbReference type="Proteomes" id="UP000091897">
    <property type="component" value="Chromosome"/>
</dbReference>
<dbReference type="Gene3D" id="3.10.450.50">
    <property type="match status" value="1"/>
</dbReference>
<proteinExistence type="predicted"/>
<evidence type="ECO:0000256" key="1">
    <source>
        <dbReference type="SAM" id="SignalP"/>
    </source>
</evidence>
<feature type="signal peptide" evidence="1">
    <location>
        <begin position="1"/>
        <end position="20"/>
    </location>
</feature>
<accession>A0A193FE77</accession>
<dbReference type="STRING" id="463025.BAU08_03470"/>
<evidence type="ECO:0000313" key="5">
    <source>
        <dbReference type="Proteomes" id="UP000092213"/>
    </source>
</evidence>
<dbReference type="OrthoDB" id="6637379at2"/>
<dbReference type="EMBL" id="CP016170">
    <property type="protein sequence ID" value="ANN65486.1"/>
    <property type="molecule type" value="Genomic_DNA"/>
</dbReference>
<dbReference type="InterPro" id="IPR032710">
    <property type="entry name" value="NTF2-like_dom_sf"/>
</dbReference>
<feature type="chain" id="PRO_5008258121" evidence="1">
    <location>
        <begin position="21"/>
        <end position="159"/>
    </location>
</feature>
<dbReference type="EMBL" id="CP016171">
    <property type="protein sequence ID" value="ANN70516.1"/>
    <property type="molecule type" value="Genomic_DNA"/>
</dbReference>
<keyword evidence="1" id="KW-0732">Signal</keyword>
<gene>
    <name evidence="2" type="ORF">BAU06_03505</name>
    <name evidence="3" type="ORF">BAU08_03470</name>
</gene>
<protein>
    <submittedName>
        <fullName evidence="3">DUF4440 domain-containing protein</fullName>
    </submittedName>
</protein>
<name>A0A193FE77_9BORD</name>
<sequence length="159" mass="16927">MALAAGLAAVLAVSAPPAQAAASGFDARDRDAVRAVFLAQAAAATAHDLQAFDAVLVHAAPGQADPVVFVARAYQFWGRPALLAHFQETFKGVWKFEPDRDAIRIQPLTADAAQIYAPTRITLGHKPEDARSASFLVYETAIRTPQGWRIASIVPVPAQ</sequence>
<dbReference type="AlphaFoldDB" id="A0A193FE77"/>
<evidence type="ECO:0000313" key="3">
    <source>
        <dbReference type="EMBL" id="ANN70516.1"/>
    </source>
</evidence>
<reference evidence="4 5" key="1">
    <citation type="submission" date="2016-06" db="EMBL/GenBank/DDBJ databases">
        <title>Complete genome sequences of Bordetella bronchialis and Bordetella flabilis.</title>
        <authorList>
            <person name="LiPuma J.J."/>
            <person name="Spilker T."/>
        </authorList>
    </citation>
    <scope>NUCLEOTIDE SEQUENCE [LARGE SCALE GENOMIC DNA]</scope>
    <source>
        <strain evidence="3 5">AU17976</strain>
        <strain evidence="2 4">AU3182</strain>
    </source>
</reference>
<evidence type="ECO:0000313" key="2">
    <source>
        <dbReference type="EMBL" id="ANN65486.1"/>
    </source>
</evidence>